<dbReference type="PANTHER" id="PTHR41983">
    <property type="entry name" value="SHORT-CHAIN FATTY ACID TRANSPORTER-RELATED"/>
    <property type="match status" value="1"/>
</dbReference>
<feature type="transmembrane region" description="Helical" evidence="1">
    <location>
        <begin position="21"/>
        <end position="42"/>
    </location>
</feature>
<dbReference type="InterPro" id="IPR006160">
    <property type="entry name" value="SCFA_transpt_AtoE"/>
</dbReference>
<evidence type="ECO:0000256" key="1">
    <source>
        <dbReference type="SAM" id="Phobius"/>
    </source>
</evidence>
<feature type="transmembrane region" description="Helical" evidence="1">
    <location>
        <begin position="54"/>
        <end position="75"/>
    </location>
</feature>
<evidence type="ECO:0000313" key="3">
    <source>
        <dbReference type="Proteomes" id="UP001595892"/>
    </source>
</evidence>
<feature type="transmembrane region" description="Helical" evidence="1">
    <location>
        <begin position="414"/>
        <end position="433"/>
    </location>
</feature>
<dbReference type="Proteomes" id="UP001595892">
    <property type="component" value="Unassembled WGS sequence"/>
</dbReference>
<keyword evidence="1" id="KW-1133">Transmembrane helix</keyword>
<feature type="transmembrane region" description="Helical" evidence="1">
    <location>
        <begin position="327"/>
        <end position="351"/>
    </location>
</feature>
<dbReference type="EMBL" id="JBHSGG010000020">
    <property type="protein sequence ID" value="MFC4727993.1"/>
    <property type="molecule type" value="Genomic_DNA"/>
</dbReference>
<organism evidence="2 3">
    <name type="scientific">Coralloluteibacterium thermophilum</name>
    <dbReference type="NCBI Taxonomy" id="2707049"/>
    <lineage>
        <taxon>Bacteria</taxon>
        <taxon>Pseudomonadati</taxon>
        <taxon>Pseudomonadota</taxon>
        <taxon>Gammaproteobacteria</taxon>
        <taxon>Lysobacterales</taxon>
        <taxon>Lysobacteraceae</taxon>
        <taxon>Coralloluteibacterium</taxon>
    </lineage>
</organism>
<dbReference type="PANTHER" id="PTHR41983:SF2">
    <property type="entry name" value="SHORT-CHAIN FATTY ACID TRANSPORTER-RELATED"/>
    <property type="match status" value="1"/>
</dbReference>
<keyword evidence="3" id="KW-1185">Reference proteome</keyword>
<feature type="transmembrane region" description="Helical" evidence="1">
    <location>
        <begin position="294"/>
        <end position="315"/>
    </location>
</feature>
<feature type="transmembrane region" description="Helical" evidence="1">
    <location>
        <begin position="96"/>
        <end position="123"/>
    </location>
</feature>
<feature type="transmembrane region" description="Helical" evidence="1">
    <location>
        <begin position="239"/>
        <end position="258"/>
    </location>
</feature>
<keyword evidence="1" id="KW-0472">Membrane</keyword>
<proteinExistence type="predicted"/>
<protein>
    <submittedName>
        <fullName evidence="2">Short-chain fatty acid transporter</fullName>
    </submittedName>
</protein>
<feature type="transmembrane region" description="Helical" evidence="1">
    <location>
        <begin position="388"/>
        <end position="407"/>
    </location>
</feature>
<evidence type="ECO:0000313" key="2">
    <source>
        <dbReference type="EMBL" id="MFC4727993.1"/>
    </source>
</evidence>
<sequence length="434" mass="46378">MFQRMTRASVRIVERYLPDSYVFVLVFTMLAAVGALTVQQTAPLDLVRMWGGGFWRLLEFSMQMVLVLVTGFILAKTPPVARLLRWLAGFAGQPRNAVVLVTLVSIAANWINWGFGLVVGALFAREVARRVEVDYRLLVASAYGGFIVWHGGLSGSVPLTVATPGHTFEAATGLIPTSATLFSGFNLAILAALAIVVPLLTRAMTPRPEDTVVFRPEEEAPAEPAPQAPTPADWMEHHWMLSLPVGLAGLAFLALHFADGGGLNLNIVNFAFLMLGILLHRTPARLLAALKEGISGAGGIVVQFPFYAGIMAILVESGLATTISQAFASFATADTLPLWTFLSAGLVNMFIPSGGGQWAVQAPVMIPTAEALGADLPRVVMAIAWGDAWTNLLQPFFALPLLAIAGLRIRDIMGYCLMLLVATGAVIVLGLTFA</sequence>
<keyword evidence="1" id="KW-0812">Transmembrane</keyword>
<feature type="transmembrane region" description="Helical" evidence="1">
    <location>
        <begin position="265"/>
        <end position="282"/>
    </location>
</feature>
<gene>
    <name evidence="2" type="ORF">ACFO3Q_07420</name>
</gene>
<accession>A0ABV9NMG4</accession>
<feature type="transmembrane region" description="Helical" evidence="1">
    <location>
        <begin position="143"/>
        <end position="162"/>
    </location>
</feature>
<comment type="caution">
    <text evidence="2">The sequence shown here is derived from an EMBL/GenBank/DDBJ whole genome shotgun (WGS) entry which is preliminary data.</text>
</comment>
<dbReference type="RefSeq" id="WP_377004012.1">
    <property type="nucleotide sequence ID" value="NZ_JBHSGG010000020.1"/>
</dbReference>
<feature type="transmembrane region" description="Helical" evidence="1">
    <location>
        <begin position="174"/>
        <end position="200"/>
    </location>
</feature>
<dbReference type="Pfam" id="PF02667">
    <property type="entry name" value="SCFA_trans"/>
    <property type="match status" value="1"/>
</dbReference>
<reference evidence="3" key="1">
    <citation type="journal article" date="2019" name="Int. J. Syst. Evol. Microbiol.">
        <title>The Global Catalogue of Microorganisms (GCM) 10K type strain sequencing project: providing services to taxonomists for standard genome sequencing and annotation.</title>
        <authorList>
            <consortium name="The Broad Institute Genomics Platform"/>
            <consortium name="The Broad Institute Genome Sequencing Center for Infectious Disease"/>
            <person name="Wu L."/>
            <person name="Ma J."/>
        </authorList>
    </citation>
    <scope>NUCLEOTIDE SEQUENCE [LARGE SCALE GENOMIC DNA]</scope>
    <source>
        <strain evidence="3">CGMCC 1.13574</strain>
    </source>
</reference>
<name>A0ABV9NMG4_9GAMM</name>